<evidence type="ECO:0000313" key="2">
    <source>
        <dbReference type="Proteomes" id="UP001176471"/>
    </source>
</evidence>
<keyword evidence="2" id="KW-1185">Reference proteome</keyword>
<gene>
    <name evidence="1" type="ORF">Q4610_19530</name>
</gene>
<organism evidence="1 2">
    <name type="scientific">Sphingobium cyanobacteriorum</name>
    <dbReference type="NCBI Taxonomy" id="3063954"/>
    <lineage>
        <taxon>Bacteria</taxon>
        <taxon>Pseudomonadati</taxon>
        <taxon>Pseudomonadota</taxon>
        <taxon>Alphaproteobacteria</taxon>
        <taxon>Sphingomonadales</taxon>
        <taxon>Sphingomonadaceae</taxon>
        <taxon>Sphingobium</taxon>
    </lineage>
</organism>
<dbReference type="Proteomes" id="UP001176471">
    <property type="component" value="Unassembled WGS sequence"/>
</dbReference>
<evidence type="ECO:0008006" key="3">
    <source>
        <dbReference type="Google" id="ProtNLM"/>
    </source>
</evidence>
<comment type="caution">
    <text evidence="1">The sequence shown here is derived from an EMBL/GenBank/DDBJ whole genome shotgun (WGS) entry which is preliminary data.</text>
</comment>
<protein>
    <recommendedName>
        <fullName evidence="3">MarR family transcriptional regulator</fullName>
    </recommendedName>
</protein>
<evidence type="ECO:0000313" key="1">
    <source>
        <dbReference type="EMBL" id="MDO7837241.1"/>
    </source>
</evidence>
<accession>A0ABT8ZRT1</accession>
<proteinExistence type="predicted"/>
<sequence>MTAAANDLVSAGSPACNWTMTVFELAIFMCVFRARRPPRVEEICQVIGAWFECVVDPPVAAAPIENMLANRWVAEESHCFRATEEGRRAARPLMNGIIRMLDQGTRLIDVALMMSVLRLTKGELDNGVRDL</sequence>
<dbReference type="EMBL" id="JAUQOM010000019">
    <property type="protein sequence ID" value="MDO7837241.1"/>
    <property type="molecule type" value="Genomic_DNA"/>
</dbReference>
<name>A0ABT8ZRT1_9SPHN</name>
<dbReference type="RefSeq" id="WP_304537567.1">
    <property type="nucleotide sequence ID" value="NZ_JAUQOM010000019.1"/>
</dbReference>
<reference evidence="1" key="1">
    <citation type="submission" date="2023-07" db="EMBL/GenBank/DDBJ databases">
        <title>Bacterial whole genome sequence for Sphingobium sp. HBC34.</title>
        <authorList>
            <person name="Le V."/>
            <person name="Ko S.-R."/>
            <person name="Ahn C.-Y."/>
            <person name="Oh H.-M."/>
        </authorList>
    </citation>
    <scope>NUCLEOTIDE SEQUENCE</scope>
    <source>
        <strain evidence="1">HBC34</strain>
    </source>
</reference>